<dbReference type="Proteomes" id="UP000286510">
    <property type="component" value="Unassembled WGS sequence"/>
</dbReference>
<evidence type="ECO:0000313" key="14">
    <source>
        <dbReference type="Proteomes" id="UP000286510"/>
    </source>
</evidence>
<dbReference type="Proteomes" id="UP000266643">
    <property type="component" value="Unassembled WGS sequence"/>
</dbReference>
<dbReference type="SUPFAM" id="SSF82771">
    <property type="entry name" value="GIY-YIG endonuclease"/>
    <property type="match status" value="1"/>
</dbReference>
<reference evidence="9 10" key="1">
    <citation type="submission" date="2018-08" db="EMBL/GenBank/DDBJ databases">
        <title>Aphanomyces genome sequencing and annotation.</title>
        <authorList>
            <person name="Minardi D."/>
            <person name="Oidtmann B."/>
            <person name="Van Der Giezen M."/>
            <person name="Studholme D.J."/>
        </authorList>
    </citation>
    <scope>NUCLEOTIDE SEQUENCE [LARGE SCALE GENOMIC DNA]</scope>
    <source>
        <strain evidence="7 10">197901</strain>
        <strain evidence="4 12">D2</strain>
        <strain evidence="8 14">FDL457</strain>
        <strain evidence="6 9">SA</strain>
        <strain evidence="5 13">Si</strain>
        <strain evidence="3 11">Yx</strain>
    </source>
</reference>
<evidence type="ECO:0000313" key="13">
    <source>
        <dbReference type="Proteomes" id="UP000283543"/>
    </source>
</evidence>
<organism evidence="6 9">
    <name type="scientific">Aphanomyces astaci</name>
    <name type="common">Crayfish plague agent</name>
    <dbReference type="NCBI Taxonomy" id="112090"/>
    <lineage>
        <taxon>Eukaryota</taxon>
        <taxon>Sar</taxon>
        <taxon>Stramenopiles</taxon>
        <taxon>Oomycota</taxon>
        <taxon>Saprolegniomycetes</taxon>
        <taxon>Saprolegniales</taxon>
        <taxon>Verrucalvaceae</taxon>
        <taxon>Aphanomyces</taxon>
    </lineage>
</organism>
<evidence type="ECO:0000313" key="12">
    <source>
        <dbReference type="Proteomes" id="UP000266643"/>
    </source>
</evidence>
<feature type="compositionally biased region" description="Basic and acidic residues" evidence="1">
    <location>
        <begin position="89"/>
        <end position="102"/>
    </location>
</feature>
<evidence type="ECO:0000313" key="8">
    <source>
        <dbReference type="EMBL" id="RHZ39334.1"/>
    </source>
</evidence>
<evidence type="ECO:0000313" key="3">
    <source>
        <dbReference type="EMBL" id="RHY12319.1"/>
    </source>
</evidence>
<dbReference type="EMBL" id="QUTD01008728">
    <property type="protein sequence ID" value="RHY45063.1"/>
    <property type="molecule type" value="Genomic_DNA"/>
</dbReference>
<evidence type="ECO:0000259" key="2">
    <source>
        <dbReference type="Pfam" id="PF01541"/>
    </source>
</evidence>
<comment type="caution">
    <text evidence="6">The sequence shown here is derived from an EMBL/GenBank/DDBJ whole genome shotgun (WGS) entry which is preliminary data.</text>
</comment>
<dbReference type="InterPro" id="IPR000305">
    <property type="entry name" value="GIY-YIG_endonuc"/>
</dbReference>
<protein>
    <recommendedName>
        <fullName evidence="2">GIY-YIG domain-containing protein</fullName>
    </recommendedName>
</protein>
<evidence type="ECO:0000256" key="1">
    <source>
        <dbReference type="SAM" id="MobiDB-lite"/>
    </source>
</evidence>
<dbReference type="EMBL" id="QUTB01005703">
    <property type="protein sequence ID" value="RHY53882.1"/>
    <property type="molecule type" value="Genomic_DNA"/>
</dbReference>
<dbReference type="Proteomes" id="UP000283543">
    <property type="component" value="Unassembled WGS sequence"/>
</dbReference>
<evidence type="ECO:0000313" key="4">
    <source>
        <dbReference type="EMBL" id="RHY45063.1"/>
    </source>
</evidence>
<evidence type="ECO:0000313" key="7">
    <source>
        <dbReference type="EMBL" id="RHZ04933.1"/>
    </source>
</evidence>
<evidence type="ECO:0000313" key="10">
    <source>
        <dbReference type="Proteomes" id="UP000266196"/>
    </source>
</evidence>
<dbReference type="Gene3D" id="3.40.1440.10">
    <property type="entry name" value="GIY-YIG endonuclease"/>
    <property type="match status" value="1"/>
</dbReference>
<name>A0A397DHT8_APHAT</name>
<dbReference type="EMBL" id="QUTA01006180">
    <property type="protein sequence ID" value="RHY12319.1"/>
    <property type="molecule type" value="Genomic_DNA"/>
</dbReference>
<dbReference type="Proteomes" id="UP000265716">
    <property type="component" value="Unassembled WGS sequence"/>
</dbReference>
<feature type="domain" description="GIY-YIG" evidence="2">
    <location>
        <begin position="1"/>
        <end position="75"/>
    </location>
</feature>
<dbReference type="Pfam" id="PF01541">
    <property type="entry name" value="GIY-YIG"/>
    <property type="match status" value="1"/>
</dbReference>
<dbReference type="AlphaFoldDB" id="A0A397DHT8"/>
<feature type="region of interest" description="Disordered" evidence="1">
    <location>
        <begin position="89"/>
        <end position="115"/>
    </location>
</feature>
<proteinExistence type="predicted"/>
<dbReference type="EMBL" id="QUTC01004431">
    <property type="protein sequence ID" value="RHY64695.1"/>
    <property type="molecule type" value="Genomic_DNA"/>
</dbReference>
<dbReference type="EMBL" id="QUTE01013288">
    <property type="protein sequence ID" value="RHZ04933.1"/>
    <property type="molecule type" value="Genomic_DNA"/>
</dbReference>
<gene>
    <name evidence="3" type="ORF">DYB25_001082</name>
    <name evidence="8" type="ORF">DYB26_001640</name>
    <name evidence="4" type="ORF">DYB30_003956</name>
    <name evidence="7" type="ORF">DYB31_002426</name>
    <name evidence="5" type="ORF">DYB34_003885</name>
    <name evidence="6" type="ORF">DYB38_003775</name>
</gene>
<dbReference type="Proteomes" id="UP000266196">
    <property type="component" value="Unassembled WGS sequence"/>
</dbReference>
<accession>A0A397DHT8</accession>
<dbReference type="Proteomes" id="UP000266239">
    <property type="component" value="Unassembled WGS sequence"/>
</dbReference>
<sequence>MIINKDKTIRYIGVTSKPIEERLAQHKRAAQNGSGKCSIHKHMRLHGVDEFEIVAIETLVGVTKREAEARETFFMTQVACINERRSFVDEEEQREQKRENMREYNQANREQMRERYQANREQRLEYARERVTCECGAEYSRANKSKHLKTRHHQRYLQEQQD</sequence>
<feature type="region of interest" description="Disordered" evidence="1">
    <location>
        <begin position="142"/>
        <end position="162"/>
    </location>
</feature>
<evidence type="ECO:0000313" key="5">
    <source>
        <dbReference type="EMBL" id="RHY53882.1"/>
    </source>
</evidence>
<evidence type="ECO:0000313" key="9">
    <source>
        <dbReference type="Proteomes" id="UP000265716"/>
    </source>
</evidence>
<dbReference type="EMBL" id="QUTF01007769">
    <property type="protein sequence ID" value="RHZ39334.1"/>
    <property type="molecule type" value="Genomic_DNA"/>
</dbReference>
<dbReference type="InterPro" id="IPR035901">
    <property type="entry name" value="GIY-YIG_endonuc_sf"/>
</dbReference>
<evidence type="ECO:0000313" key="6">
    <source>
        <dbReference type="EMBL" id="RHY64695.1"/>
    </source>
</evidence>
<feature type="compositionally biased region" description="Basic residues" evidence="1">
    <location>
        <begin position="143"/>
        <end position="155"/>
    </location>
</feature>
<evidence type="ECO:0000313" key="11">
    <source>
        <dbReference type="Proteomes" id="UP000266239"/>
    </source>
</evidence>